<dbReference type="PANTHER" id="PTHR23024">
    <property type="entry name" value="ARYLACETAMIDE DEACETYLASE"/>
    <property type="match status" value="1"/>
</dbReference>
<dbReference type="PANTHER" id="PTHR23024:SF24">
    <property type="entry name" value="ALPHA_BETA HYDROLASE FOLD-3 DOMAIN-CONTAINING PROTEIN"/>
    <property type="match status" value="1"/>
</dbReference>
<feature type="transmembrane region" description="Helical" evidence="1">
    <location>
        <begin position="13"/>
        <end position="30"/>
    </location>
</feature>
<dbReference type="InterPro" id="IPR013094">
    <property type="entry name" value="AB_hydrolase_3"/>
</dbReference>
<dbReference type="InterPro" id="IPR050466">
    <property type="entry name" value="Carboxylest/Gibb_receptor"/>
</dbReference>
<sequence length="293" mass="33726">MFRQQTVSPVLPWMLRLFLSFVTFFYNILIDSTRELWFRLFIPTELPSADGGTNKLPVILFFHGGAFTFLSPDLIIYDAVCRRFAHKVPAIVVSVNYRLTPEHRFPSHGLPSNADLSCCFLAGDSAGGNIAHHVAVRWASKVDEFQQVKVIGLRTESEIRLHGAPVVLSVKHSDRHWKMFLPEGSDRDHEAANVFGPNSKTDISELKEFPSTLVFIGGFDPLQDWQRRYYEDLMSFGKQAYLVEYHNVIHAFYVIPDFPESYILISEVKRFIWNQISSNNTTQIYVKETQKNY</sequence>
<evidence type="ECO:0000313" key="3">
    <source>
        <dbReference type="EMBL" id="KAI3874887.1"/>
    </source>
</evidence>
<gene>
    <name evidence="3" type="ORF">MKW98_019460</name>
</gene>
<proteinExistence type="predicted"/>
<dbReference type="AlphaFoldDB" id="A0AAD4S8B4"/>
<evidence type="ECO:0000256" key="1">
    <source>
        <dbReference type="SAM" id="Phobius"/>
    </source>
</evidence>
<dbReference type="GO" id="GO:0016787">
    <property type="term" value="F:hydrolase activity"/>
    <property type="evidence" value="ECO:0007669"/>
    <property type="project" value="InterPro"/>
</dbReference>
<reference evidence="3" key="1">
    <citation type="submission" date="2022-04" db="EMBL/GenBank/DDBJ databases">
        <title>A functionally conserved STORR gene fusion in Papaver species that diverged 16.8 million years ago.</title>
        <authorList>
            <person name="Catania T."/>
        </authorList>
    </citation>
    <scope>NUCLEOTIDE SEQUENCE</scope>
    <source>
        <strain evidence="3">S-188037</strain>
    </source>
</reference>
<evidence type="ECO:0000313" key="4">
    <source>
        <dbReference type="Proteomes" id="UP001202328"/>
    </source>
</evidence>
<protein>
    <recommendedName>
        <fullName evidence="2">Alpha/beta hydrolase fold-3 domain-containing protein</fullName>
    </recommendedName>
</protein>
<dbReference type="Proteomes" id="UP001202328">
    <property type="component" value="Unassembled WGS sequence"/>
</dbReference>
<dbReference type="EMBL" id="JAJJMB010012638">
    <property type="protein sequence ID" value="KAI3874887.1"/>
    <property type="molecule type" value="Genomic_DNA"/>
</dbReference>
<dbReference type="InterPro" id="IPR029058">
    <property type="entry name" value="AB_hydrolase_fold"/>
</dbReference>
<organism evidence="3 4">
    <name type="scientific">Papaver atlanticum</name>
    <dbReference type="NCBI Taxonomy" id="357466"/>
    <lineage>
        <taxon>Eukaryota</taxon>
        <taxon>Viridiplantae</taxon>
        <taxon>Streptophyta</taxon>
        <taxon>Embryophyta</taxon>
        <taxon>Tracheophyta</taxon>
        <taxon>Spermatophyta</taxon>
        <taxon>Magnoliopsida</taxon>
        <taxon>Ranunculales</taxon>
        <taxon>Papaveraceae</taxon>
        <taxon>Papaveroideae</taxon>
        <taxon>Papaver</taxon>
    </lineage>
</organism>
<feature type="domain" description="Alpha/beta hydrolase fold-3" evidence="2">
    <location>
        <begin position="59"/>
        <end position="253"/>
    </location>
</feature>
<keyword evidence="1" id="KW-1133">Transmembrane helix</keyword>
<dbReference type="Gene3D" id="3.40.50.1820">
    <property type="entry name" value="alpha/beta hydrolase"/>
    <property type="match status" value="1"/>
</dbReference>
<comment type="caution">
    <text evidence="3">The sequence shown here is derived from an EMBL/GenBank/DDBJ whole genome shotgun (WGS) entry which is preliminary data.</text>
</comment>
<keyword evidence="1" id="KW-0472">Membrane</keyword>
<dbReference type="SUPFAM" id="SSF53474">
    <property type="entry name" value="alpha/beta-Hydrolases"/>
    <property type="match status" value="1"/>
</dbReference>
<accession>A0AAD4S8B4</accession>
<dbReference type="Pfam" id="PF07859">
    <property type="entry name" value="Abhydrolase_3"/>
    <property type="match status" value="1"/>
</dbReference>
<evidence type="ECO:0000259" key="2">
    <source>
        <dbReference type="Pfam" id="PF07859"/>
    </source>
</evidence>
<keyword evidence="4" id="KW-1185">Reference proteome</keyword>
<keyword evidence="1" id="KW-0812">Transmembrane</keyword>
<name>A0AAD4S8B4_9MAGN</name>